<comment type="caution">
    <text evidence="2">The sequence shown here is derived from an EMBL/GenBank/DDBJ whole genome shotgun (WGS) entry which is preliminary data.</text>
</comment>
<gene>
    <name evidence="2" type="ORF">A3J46_04680</name>
</gene>
<keyword evidence="1" id="KW-0472">Membrane</keyword>
<sequence>MDNEISDTLASIYNISNFHIGSLELDTLFGYVSGPAAIGIFSNLKISSGFLSLILLSLFIINFIRTDKFLRTRANLLKIIVPPEAAKESPLGSRWDEIQKHLNSTKEAEWKFAVIEADSLVDYILKSSGYPGDTMGDRLKNIDKSQIVTLDGLWEAHKIRNRLAHDMNYFLRYGEAKRAVQLYEKTLKELQAL</sequence>
<reference evidence="2 3" key="1">
    <citation type="journal article" date="2016" name="Nat. Commun.">
        <title>Thousands of microbial genomes shed light on interconnected biogeochemical processes in an aquifer system.</title>
        <authorList>
            <person name="Anantharaman K."/>
            <person name="Brown C.T."/>
            <person name="Hug L.A."/>
            <person name="Sharon I."/>
            <person name="Castelle C.J."/>
            <person name="Probst A.J."/>
            <person name="Thomas B.C."/>
            <person name="Singh A."/>
            <person name="Wilkins M.J."/>
            <person name="Karaoz U."/>
            <person name="Brodie E.L."/>
            <person name="Williams K.H."/>
            <person name="Hubbard S.S."/>
            <person name="Banfield J.F."/>
        </authorList>
    </citation>
    <scope>NUCLEOTIDE SEQUENCE [LARGE SCALE GENOMIC DNA]</scope>
</reference>
<name>A0A1F8FBA0_9BACT</name>
<dbReference type="AlphaFoldDB" id="A0A1F8FBA0"/>
<feature type="transmembrane region" description="Helical" evidence="1">
    <location>
        <begin position="46"/>
        <end position="64"/>
    </location>
</feature>
<dbReference type="EMBL" id="MGJP01000024">
    <property type="protein sequence ID" value="OGN09850.1"/>
    <property type="molecule type" value="Genomic_DNA"/>
</dbReference>
<accession>A0A1F8FBA0</accession>
<keyword evidence="1" id="KW-1133">Transmembrane helix</keyword>
<proteinExistence type="predicted"/>
<evidence type="ECO:0000256" key="1">
    <source>
        <dbReference type="SAM" id="Phobius"/>
    </source>
</evidence>
<organism evidence="2 3">
    <name type="scientific">Candidatus Yanofskybacteria bacterium RIFCSPHIGHO2_02_FULL_41_11</name>
    <dbReference type="NCBI Taxonomy" id="1802675"/>
    <lineage>
        <taxon>Bacteria</taxon>
        <taxon>Candidatus Yanofskyibacteriota</taxon>
    </lineage>
</organism>
<evidence type="ECO:0000313" key="2">
    <source>
        <dbReference type="EMBL" id="OGN09850.1"/>
    </source>
</evidence>
<evidence type="ECO:0000313" key="3">
    <source>
        <dbReference type="Proteomes" id="UP000177167"/>
    </source>
</evidence>
<protein>
    <submittedName>
        <fullName evidence="2">Uncharacterized protein</fullName>
    </submittedName>
</protein>
<dbReference type="Proteomes" id="UP000177167">
    <property type="component" value="Unassembled WGS sequence"/>
</dbReference>
<keyword evidence="1" id="KW-0812">Transmembrane</keyword>